<dbReference type="Pfam" id="PF16344">
    <property type="entry name" value="FecR_C"/>
    <property type="match status" value="1"/>
</dbReference>
<evidence type="ECO:0000313" key="5">
    <source>
        <dbReference type="Proteomes" id="UP000306918"/>
    </source>
</evidence>
<keyword evidence="1" id="KW-0812">Transmembrane</keyword>
<feature type="domain" description="FecR protein" evidence="2">
    <location>
        <begin position="134"/>
        <end position="219"/>
    </location>
</feature>
<proteinExistence type="predicted"/>
<feature type="domain" description="Protein FecR C-terminal" evidence="3">
    <location>
        <begin position="278"/>
        <end position="345"/>
    </location>
</feature>
<dbReference type="GO" id="GO:0016989">
    <property type="term" value="F:sigma factor antagonist activity"/>
    <property type="evidence" value="ECO:0007669"/>
    <property type="project" value="TreeGrafter"/>
</dbReference>
<accession>A0A4S8HWP0</accession>
<sequence length="352" mass="39654">MSTMDRTAFRELLIKYSNGTATAAEKALVDHWYELLYDYKLPALKQEELDTIEQEMWAHIEQAGNIVTENTTVPYIKPAVRRKRLYYIAAAAIITGLITGGWIIFFSSPETFSFEKNRQQRKLAESSNNTAAPKRISLADGSYVVLQPASKIAYANDINSNKREVFLEGEAFFQVTKDPARPFYVYTNELVTKVLGTSFDVRAFPRDNTIKVMVHTGKVTVYQRKNDQAEQELARSNATIIIPNQQVLFNRHQASITRSISEQPLAVITNGSNNNGQLVFTDTPASDVLMAIQKAYGIPIVFDEELLSRCSFTGAFTNESFFERINLVCKAIEATYEQTDGQVIITGHDCEK</sequence>
<dbReference type="EMBL" id="STFF01000004">
    <property type="protein sequence ID" value="THU38484.1"/>
    <property type="molecule type" value="Genomic_DNA"/>
</dbReference>
<keyword evidence="1" id="KW-1133">Transmembrane helix</keyword>
<reference evidence="4 5" key="1">
    <citation type="submission" date="2019-04" db="EMBL/GenBank/DDBJ databases">
        <title>Niastella caeni sp. nov., isolated from activated sludge.</title>
        <authorList>
            <person name="Sheng M."/>
        </authorList>
    </citation>
    <scope>NUCLEOTIDE SEQUENCE [LARGE SCALE GENOMIC DNA]</scope>
    <source>
        <strain evidence="4 5">HX-2-15</strain>
    </source>
</reference>
<evidence type="ECO:0000259" key="3">
    <source>
        <dbReference type="Pfam" id="PF16344"/>
    </source>
</evidence>
<comment type="caution">
    <text evidence="4">The sequence shown here is derived from an EMBL/GenBank/DDBJ whole genome shotgun (WGS) entry which is preliminary data.</text>
</comment>
<dbReference type="InterPro" id="IPR012373">
    <property type="entry name" value="Ferrdict_sens_TM"/>
</dbReference>
<dbReference type="AlphaFoldDB" id="A0A4S8HWP0"/>
<feature type="transmembrane region" description="Helical" evidence="1">
    <location>
        <begin position="85"/>
        <end position="106"/>
    </location>
</feature>
<name>A0A4S8HWP0_9BACT</name>
<dbReference type="OrthoDB" id="697544at2"/>
<evidence type="ECO:0000313" key="4">
    <source>
        <dbReference type="EMBL" id="THU38484.1"/>
    </source>
</evidence>
<keyword evidence="5" id="KW-1185">Reference proteome</keyword>
<dbReference type="Gene3D" id="2.60.120.1440">
    <property type="match status" value="1"/>
</dbReference>
<dbReference type="Pfam" id="PF04773">
    <property type="entry name" value="FecR"/>
    <property type="match status" value="1"/>
</dbReference>
<organism evidence="4 5">
    <name type="scientific">Niastella caeni</name>
    <dbReference type="NCBI Taxonomy" id="2569763"/>
    <lineage>
        <taxon>Bacteria</taxon>
        <taxon>Pseudomonadati</taxon>
        <taxon>Bacteroidota</taxon>
        <taxon>Chitinophagia</taxon>
        <taxon>Chitinophagales</taxon>
        <taxon>Chitinophagaceae</taxon>
        <taxon>Niastella</taxon>
    </lineage>
</organism>
<dbReference type="InterPro" id="IPR032508">
    <property type="entry name" value="FecR_C"/>
</dbReference>
<gene>
    <name evidence="4" type="ORF">FAM09_17615</name>
</gene>
<dbReference type="PIRSF" id="PIRSF018266">
    <property type="entry name" value="FecR"/>
    <property type="match status" value="1"/>
</dbReference>
<dbReference type="PANTHER" id="PTHR30273:SF2">
    <property type="entry name" value="PROTEIN FECR"/>
    <property type="match status" value="1"/>
</dbReference>
<dbReference type="InterPro" id="IPR006860">
    <property type="entry name" value="FecR"/>
</dbReference>
<dbReference type="PANTHER" id="PTHR30273">
    <property type="entry name" value="PERIPLASMIC SIGNAL SENSOR AND SIGMA FACTOR ACTIVATOR FECR-RELATED"/>
    <property type="match status" value="1"/>
</dbReference>
<dbReference type="Gene3D" id="3.55.50.30">
    <property type="match status" value="1"/>
</dbReference>
<keyword evidence="1" id="KW-0472">Membrane</keyword>
<evidence type="ECO:0000259" key="2">
    <source>
        <dbReference type="Pfam" id="PF04773"/>
    </source>
</evidence>
<protein>
    <submittedName>
        <fullName evidence="4">DUF4974 domain-containing protein</fullName>
    </submittedName>
</protein>
<dbReference type="Proteomes" id="UP000306918">
    <property type="component" value="Unassembled WGS sequence"/>
</dbReference>
<evidence type="ECO:0000256" key="1">
    <source>
        <dbReference type="SAM" id="Phobius"/>
    </source>
</evidence>